<dbReference type="InterPro" id="IPR023214">
    <property type="entry name" value="HAD_sf"/>
</dbReference>
<dbReference type="GO" id="GO:0016787">
    <property type="term" value="F:hydrolase activity"/>
    <property type="evidence" value="ECO:0007669"/>
    <property type="project" value="UniProtKB-KW"/>
</dbReference>
<reference evidence="2 3" key="1">
    <citation type="submission" date="2012-02" db="EMBL/GenBank/DDBJ databases">
        <title>The Genome Sequence of Bacteroides finegoldii CL09T03C10.</title>
        <authorList>
            <consortium name="The Broad Institute Genome Sequencing Platform"/>
            <person name="Earl A."/>
            <person name="Ward D."/>
            <person name="Feldgarden M."/>
            <person name="Gevers D."/>
            <person name="Zitomersky N.L."/>
            <person name="Coyne M.J."/>
            <person name="Comstock L.E."/>
            <person name="Young S.K."/>
            <person name="Zeng Q."/>
            <person name="Gargeya S."/>
            <person name="Fitzgerald M."/>
            <person name="Haas B."/>
            <person name="Abouelleil A."/>
            <person name="Alvarado L."/>
            <person name="Arachchi H.M."/>
            <person name="Berlin A."/>
            <person name="Chapman S.B."/>
            <person name="Gearin G."/>
            <person name="Goldberg J."/>
            <person name="Griggs A."/>
            <person name="Gujja S."/>
            <person name="Hansen M."/>
            <person name="Heiman D."/>
            <person name="Howarth C."/>
            <person name="Larimer J."/>
            <person name="Lui A."/>
            <person name="MacDonald P.J.P."/>
            <person name="McCowen C."/>
            <person name="Montmayeur A."/>
            <person name="Murphy C."/>
            <person name="Neiman D."/>
            <person name="Pearson M."/>
            <person name="Priest M."/>
            <person name="Roberts A."/>
            <person name="Saif S."/>
            <person name="Shea T."/>
            <person name="Sisk P."/>
            <person name="Stolte C."/>
            <person name="Sykes S."/>
            <person name="Wortman J."/>
            <person name="Nusbaum C."/>
            <person name="Birren B."/>
        </authorList>
    </citation>
    <scope>NUCLEOTIDE SEQUENCE [LARGE SCALE GENOMIC DNA]</scope>
    <source>
        <strain evidence="2 3">CL09T03C10</strain>
    </source>
</reference>
<accession>K5CHE2</accession>
<dbReference type="Gene3D" id="3.40.50.1000">
    <property type="entry name" value="HAD superfamily/HAD-like"/>
    <property type="match status" value="1"/>
</dbReference>
<keyword evidence="1" id="KW-0378">Hydrolase</keyword>
<dbReference type="CDD" id="cd07515">
    <property type="entry name" value="HAD-like"/>
    <property type="match status" value="1"/>
</dbReference>
<evidence type="ECO:0000256" key="1">
    <source>
        <dbReference type="ARBA" id="ARBA00022801"/>
    </source>
</evidence>
<dbReference type="SUPFAM" id="SSF56784">
    <property type="entry name" value="HAD-like"/>
    <property type="match status" value="1"/>
</dbReference>
<dbReference type="AlphaFoldDB" id="K5CHE2"/>
<comment type="caution">
    <text evidence="2">The sequence shown here is derived from an EMBL/GenBank/DDBJ whole genome shotgun (WGS) entry which is preliminary data.</text>
</comment>
<dbReference type="HOGENOM" id="CLU_074041_0_0_10"/>
<dbReference type="PANTHER" id="PTHR43316">
    <property type="entry name" value="HYDROLASE, HALOACID DELAHOGENASE-RELATED"/>
    <property type="match status" value="1"/>
</dbReference>
<dbReference type="InterPro" id="IPR051540">
    <property type="entry name" value="S-2-haloacid_dehalogenase"/>
</dbReference>
<dbReference type="InterPro" id="IPR036412">
    <property type="entry name" value="HAD-like_sf"/>
</dbReference>
<organism evidence="2 3">
    <name type="scientific">Bacteroides finegoldii CL09T03C10</name>
    <dbReference type="NCBI Taxonomy" id="997888"/>
    <lineage>
        <taxon>Bacteria</taxon>
        <taxon>Pseudomonadati</taxon>
        <taxon>Bacteroidota</taxon>
        <taxon>Bacteroidia</taxon>
        <taxon>Bacteroidales</taxon>
        <taxon>Bacteroidaceae</taxon>
        <taxon>Bacteroides</taxon>
    </lineage>
</organism>
<gene>
    <name evidence="2" type="ORF">HMPREF1057_03919</name>
</gene>
<dbReference type="Proteomes" id="UP000007995">
    <property type="component" value="Unassembled WGS sequence"/>
</dbReference>
<dbReference type="OrthoDB" id="6101375at2"/>
<proteinExistence type="predicted"/>
<name>K5CHE2_9BACE</name>
<evidence type="ECO:0008006" key="4">
    <source>
        <dbReference type="Google" id="ProtNLM"/>
    </source>
</evidence>
<evidence type="ECO:0000313" key="2">
    <source>
        <dbReference type="EMBL" id="EKJ89166.1"/>
    </source>
</evidence>
<dbReference type="Pfam" id="PF00702">
    <property type="entry name" value="Hydrolase"/>
    <property type="match status" value="1"/>
</dbReference>
<dbReference type="RefSeq" id="WP_007767086.1">
    <property type="nucleotide sequence ID" value="NZ_AKBZ01000006.1"/>
</dbReference>
<protein>
    <recommendedName>
        <fullName evidence="4">HAD hydrolase, family IA</fullName>
    </recommendedName>
</protein>
<evidence type="ECO:0000313" key="3">
    <source>
        <dbReference type="Proteomes" id="UP000007995"/>
    </source>
</evidence>
<dbReference type="SFLD" id="SFLDG01129">
    <property type="entry name" value="C1.5:_HAD__Beta-PGM__Phosphata"/>
    <property type="match status" value="1"/>
</dbReference>
<dbReference type="EMBL" id="AGXW01000014">
    <property type="protein sequence ID" value="EKJ89166.1"/>
    <property type="molecule type" value="Genomic_DNA"/>
</dbReference>
<dbReference type="PANTHER" id="PTHR43316:SF8">
    <property type="entry name" value="HAD FAMILY HYDROLASE"/>
    <property type="match status" value="1"/>
</dbReference>
<dbReference type="InterPro" id="IPR023198">
    <property type="entry name" value="PGP-like_dom2"/>
</dbReference>
<dbReference type="SFLD" id="SFLDS00003">
    <property type="entry name" value="Haloacid_Dehalogenase"/>
    <property type="match status" value="1"/>
</dbReference>
<dbReference type="Gene3D" id="1.10.150.240">
    <property type="entry name" value="Putative phosphatase, domain 2"/>
    <property type="match status" value="1"/>
</dbReference>
<sequence>MNQSIKVIAFDADDTLWSNEPFFQEVEKQYADLLKSYGTPKEISAALFQTEMGNLKLLGYGAKAFTISMVETALRISEQKITANDIQRIVHLGKSLLQLPIDLLPGVKDTLKTLKENGKYKLVVATKGDLLDQENKLERSGLSPYFDHIEVMSDKTEKEYIRMLNILQITPSELLMVGNSLKSDIQPVLTLGGYGIHIPFEVMWKHEVVDTFTHERMKQIKRFDDLLPLLTDTATVHF</sequence>